<name>A0A1M5TZ35_9FLAO</name>
<dbReference type="Gene3D" id="3.10.180.10">
    <property type="entry name" value="2,3-Dihydroxybiphenyl 1,2-Dioxygenase, domain 1"/>
    <property type="match status" value="1"/>
</dbReference>
<dbReference type="EMBL" id="FQWO01000016">
    <property type="protein sequence ID" value="SHH55643.1"/>
    <property type="molecule type" value="Genomic_DNA"/>
</dbReference>
<dbReference type="Proteomes" id="UP000237771">
    <property type="component" value="Unassembled WGS sequence"/>
</dbReference>
<dbReference type="PANTHER" id="PTHR33990:SF1">
    <property type="entry name" value="PROTEIN YJDN"/>
    <property type="match status" value="1"/>
</dbReference>
<gene>
    <name evidence="2" type="ORF">BC624_106153</name>
    <name evidence="3" type="ORF">SAMN05443373_11634</name>
</gene>
<evidence type="ECO:0000313" key="2">
    <source>
        <dbReference type="EMBL" id="PRZ22903.1"/>
    </source>
</evidence>
<dbReference type="Proteomes" id="UP000184384">
    <property type="component" value="Unassembled WGS sequence"/>
</dbReference>
<feature type="domain" description="Glyoxalase/fosfomycin resistance/dioxygenase" evidence="1">
    <location>
        <begin position="7"/>
        <end position="135"/>
    </location>
</feature>
<dbReference type="Pfam" id="PF00903">
    <property type="entry name" value="Glyoxalase"/>
    <property type="match status" value="1"/>
</dbReference>
<proteinExistence type="predicted"/>
<dbReference type="CDD" id="cd06588">
    <property type="entry name" value="PhnB_like"/>
    <property type="match status" value="1"/>
</dbReference>
<reference evidence="3" key="2">
    <citation type="submission" date="2016-11" db="EMBL/GenBank/DDBJ databases">
        <authorList>
            <person name="Jaros S."/>
            <person name="Januszkiewicz K."/>
            <person name="Wedrychowicz H."/>
        </authorList>
    </citation>
    <scope>NUCLEOTIDE SEQUENCE [LARGE SCALE GENOMIC DNA]</scope>
    <source>
        <strain evidence="3">DSM 19729</strain>
    </source>
</reference>
<protein>
    <submittedName>
        <fullName evidence="3">PhnB protein</fullName>
    </submittedName>
</protein>
<dbReference type="InterPro" id="IPR029068">
    <property type="entry name" value="Glyas_Bleomycin-R_OHBP_Dase"/>
</dbReference>
<dbReference type="AlphaFoldDB" id="A0A1M5TZ35"/>
<organism evidence="3 4">
    <name type="scientific">Flavobacterium granuli</name>
    <dbReference type="NCBI Taxonomy" id="280093"/>
    <lineage>
        <taxon>Bacteria</taxon>
        <taxon>Pseudomonadati</taxon>
        <taxon>Bacteroidota</taxon>
        <taxon>Flavobacteriia</taxon>
        <taxon>Flavobacteriales</taxon>
        <taxon>Flavobacteriaceae</taxon>
        <taxon>Flavobacterium</taxon>
    </lineage>
</organism>
<accession>A0A1M5TZ35</accession>
<sequence length="145" mass="16412">MALINPYLNYNGNAEEAFNFYRSVFGGEFAKVMRFKDLENDEFPVAENEANKIMHIALPIGKNVLMANDVPESMGSVNENENRSKISVSAESKEEADRLFNGLSAGGQIEMPIMDSPWGSYFGMFRDKYGIEWMVDFDPNYQGEI</sequence>
<dbReference type="EMBL" id="PVUB01000006">
    <property type="protein sequence ID" value="PRZ22903.1"/>
    <property type="molecule type" value="Genomic_DNA"/>
</dbReference>
<dbReference type="OrthoDB" id="9795306at2"/>
<reference evidence="2 5" key="3">
    <citation type="submission" date="2018-03" db="EMBL/GenBank/DDBJ databases">
        <title>Genomic Encyclopedia of Archaeal and Bacterial Type Strains, Phase II (KMG-II): from individual species to whole genera.</title>
        <authorList>
            <person name="Goeker M."/>
        </authorList>
    </citation>
    <scope>NUCLEOTIDE SEQUENCE [LARGE SCALE GENOMIC DNA]</scope>
    <source>
        <strain evidence="2 5">DSM 17797</strain>
    </source>
</reference>
<dbReference type="SUPFAM" id="SSF54593">
    <property type="entry name" value="Glyoxalase/Bleomycin resistance protein/Dihydroxybiphenyl dioxygenase"/>
    <property type="match status" value="1"/>
</dbReference>
<evidence type="ECO:0000313" key="4">
    <source>
        <dbReference type="Proteomes" id="UP000184384"/>
    </source>
</evidence>
<dbReference type="InterPro" id="IPR028973">
    <property type="entry name" value="PhnB-like"/>
</dbReference>
<keyword evidence="5" id="KW-1185">Reference proteome</keyword>
<evidence type="ECO:0000313" key="3">
    <source>
        <dbReference type="EMBL" id="SHH55643.1"/>
    </source>
</evidence>
<dbReference type="STRING" id="280093.SAMN05443373_11634"/>
<dbReference type="RefSeq" id="WP_072946017.1">
    <property type="nucleotide sequence ID" value="NZ_FQWO01000016.1"/>
</dbReference>
<dbReference type="PANTHER" id="PTHR33990">
    <property type="entry name" value="PROTEIN YJDN-RELATED"/>
    <property type="match status" value="1"/>
</dbReference>
<evidence type="ECO:0000313" key="5">
    <source>
        <dbReference type="Proteomes" id="UP000237771"/>
    </source>
</evidence>
<reference evidence="4" key="1">
    <citation type="submission" date="2016-11" db="EMBL/GenBank/DDBJ databases">
        <authorList>
            <person name="Varghese N."/>
            <person name="Submissions S."/>
        </authorList>
    </citation>
    <scope>NUCLEOTIDE SEQUENCE [LARGE SCALE GENOMIC DNA]</scope>
    <source>
        <strain evidence="4">DSM 19729</strain>
    </source>
</reference>
<dbReference type="InterPro" id="IPR004360">
    <property type="entry name" value="Glyas_Fos-R_dOase_dom"/>
</dbReference>
<evidence type="ECO:0000259" key="1">
    <source>
        <dbReference type="Pfam" id="PF00903"/>
    </source>
</evidence>